<feature type="transmembrane region" description="Helical" evidence="2">
    <location>
        <begin position="479"/>
        <end position="497"/>
    </location>
</feature>
<feature type="transmembrane region" description="Helical" evidence="2">
    <location>
        <begin position="114"/>
        <end position="135"/>
    </location>
</feature>
<protein>
    <submittedName>
        <fullName evidence="3">Uncharacterized protein</fullName>
    </submittedName>
</protein>
<feature type="transmembrane region" description="Helical" evidence="2">
    <location>
        <begin position="57"/>
        <end position="79"/>
    </location>
</feature>
<keyword evidence="2" id="KW-0472">Membrane</keyword>
<dbReference type="EMBL" id="JAFEKC020000002">
    <property type="protein sequence ID" value="KAK0516367.1"/>
    <property type="molecule type" value="Genomic_DNA"/>
</dbReference>
<dbReference type="Proteomes" id="UP001166286">
    <property type="component" value="Unassembled WGS sequence"/>
</dbReference>
<evidence type="ECO:0000313" key="3">
    <source>
        <dbReference type="EMBL" id="KAK0516367.1"/>
    </source>
</evidence>
<comment type="caution">
    <text evidence="3">The sequence shown here is derived from an EMBL/GenBank/DDBJ whole genome shotgun (WGS) entry which is preliminary data.</text>
</comment>
<accession>A0AA39R7I2</accession>
<evidence type="ECO:0000256" key="1">
    <source>
        <dbReference type="SAM" id="MobiDB-lite"/>
    </source>
</evidence>
<feature type="compositionally biased region" description="Basic and acidic residues" evidence="1">
    <location>
        <begin position="614"/>
        <end position="623"/>
    </location>
</feature>
<evidence type="ECO:0000256" key="2">
    <source>
        <dbReference type="SAM" id="Phobius"/>
    </source>
</evidence>
<feature type="compositionally biased region" description="Basic and acidic residues" evidence="1">
    <location>
        <begin position="631"/>
        <end position="643"/>
    </location>
</feature>
<dbReference type="AlphaFoldDB" id="A0AA39R7I2"/>
<feature type="region of interest" description="Disordered" evidence="1">
    <location>
        <begin position="582"/>
        <end position="643"/>
    </location>
</feature>
<sequence length="643" mass="69986">MGRTKGCNVSWLEKLLPVPGLLLTTFLATGLFASKFDHWASSRGFAVFVDNNRSTVGLIVQVISHVLGMSHVYALTTIINLSSRAYMSQSPFSLDLVKFFSALTAHNVDNSLPWLYSLPVIIFVTITILPGALWAGAITPVNALKPSTRPIQLPGWKNTTTLQNNPHSQFRNLYQLNTDEGLFTYKPEFDLQGSMLGTAAQASNHSGGISSHARLDKTGYVYDARSFGVGASVGLMDQAFPTTTKSYNYTELGLQSHTSCIYNDTADLSVGSDLLPQDDGYLYQLFDVQGYLPVAGESVFVEATAFGFNAGQTVSLFTATNGLNNTLGIIAGDGSGENEYYGPLNNVQCDIVFSPMTFSLSVDRTNRTISVFPIDDVDMLPYGQLVINRTLDAMTTMSMVLTTAYVSMLGQAFMYNIANVPVIPGNISASNLLGVSDAIDSFIDNIILAYASADLMIAKDFVPSNVTSEEAAIVFGKPLYIYLVFITNLIIFLVYIAEAFRTRGWRDLTTFNYMDVKTVIVGTSMGGTGIADKVNTLHEQNGSTWRAERKDRIAGQIHAQLEKSSQGAAGVVVSYVNVGTPSRQRRPTLDRPNGSATDILLQDISGVSTLPHRSSHEERRSSLDSENAETLSRHEDLSRGRGQ</sequence>
<evidence type="ECO:0000313" key="4">
    <source>
        <dbReference type="Proteomes" id="UP001166286"/>
    </source>
</evidence>
<proteinExistence type="predicted"/>
<keyword evidence="4" id="KW-1185">Reference proteome</keyword>
<feature type="transmembrane region" description="Helical" evidence="2">
    <location>
        <begin position="399"/>
        <end position="418"/>
    </location>
</feature>
<keyword evidence="2" id="KW-1133">Transmembrane helix</keyword>
<organism evidence="3 4">
    <name type="scientific">Cladonia borealis</name>
    <dbReference type="NCBI Taxonomy" id="184061"/>
    <lineage>
        <taxon>Eukaryota</taxon>
        <taxon>Fungi</taxon>
        <taxon>Dikarya</taxon>
        <taxon>Ascomycota</taxon>
        <taxon>Pezizomycotina</taxon>
        <taxon>Lecanoromycetes</taxon>
        <taxon>OSLEUM clade</taxon>
        <taxon>Lecanoromycetidae</taxon>
        <taxon>Lecanorales</taxon>
        <taxon>Lecanorineae</taxon>
        <taxon>Cladoniaceae</taxon>
        <taxon>Cladonia</taxon>
    </lineage>
</organism>
<gene>
    <name evidence="3" type="ORF">JMJ35_000970</name>
</gene>
<keyword evidence="2" id="KW-0812">Transmembrane</keyword>
<reference evidence="3" key="1">
    <citation type="submission" date="2023-03" db="EMBL/GenBank/DDBJ databases">
        <title>Complete genome of Cladonia borealis.</title>
        <authorList>
            <person name="Park H."/>
        </authorList>
    </citation>
    <scope>NUCLEOTIDE SEQUENCE</scope>
    <source>
        <strain evidence="3">ANT050790</strain>
    </source>
</reference>
<name>A0AA39R7I2_9LECA</name>